<accession>A0AA35L5V1</accession>
<reference evidence="1" key="1">
    <citation type="submission" date="2022-12" db="EMBL/GenBank/DDBJ databases">
        <authorList>
            <person name="Alioto T."/>
            <person name="Alioto T."/>
            <person name="Gomez Garrido J."/>
        </authorList>
    </citation>
    <scope>NUCLEOTIDE SEQUENCE</scope>
</reference>
<gene>
    <name evidence="1" type="ORF">PODLI_1B008581</name>
</gene>
<dbReference type="Proteomes" id="UP001178461">
    <property type="component" value="Chromosome 13"/>
</dbReference>
<dbReference type="AlphaFoldDB" id="A0AA35L5V1"/>
<keyword evidence="2" id="KW-1185">Reference proteome</keyword>
<sequence length="302" mass="35065">MPEQQQSRPQLRENQCNMTDIMQRIALSKPPVNKDMYNTLYTKDYIHYDDYHYQVPTMDASQMLKLEAQLKAKEFHTPVEPEPVKYVEAAGCQEVRPPYPMDLGRRLTTSQAAPPPFQQVQEDPQVCHLLPKQSAVQKMEVERLAQQADTCIPPDQVPSPCVCPEQGQNWSDYQQFLLETQRATQMQLREIKKSHVGSTVFQPEVYPRTEPSTYQRDYVPWPRLRSGFCSANRNFSNLVFDDGYYTENPWVSEYMDNYNIFLKKLNWKNRNPVSSFCSAVKPVTNFCHRMPSQTPIAVNTAP</sequence>
<evidence type="ECO:0000313" key="1">
    <source>
        <dbReference type="EMBL" id="CAI5789733.1"/>
    </source>
</evidence>
<protein>
    <submittedName>
        <fullName evidence="1">Uncharacterized protein</fullName>
    </submittedName>
</protein>
<dbReference type="EMBL" id="OX395138">
    <property type="protein sequence ID" value="CAI5789733.1"/>
    <property type="molecule type" value="Genomic_DNA"/>
</dbReference>
<evidence type="ECO:0000313" key="2">
    <source>
        <dbReference type="Proteomes" id="UP001178461"/>
    </source>
</evidence>
<organism evidence="1 2">
    <name type="scientific">Podarcis lilfordi</name>
    <name type="common">Lilford's wall lizard</name>
    <dbReference type="NCBI Taxonomy" id="74358"/>
    <lineage>
        <taxon>Eukaryota</taxon>
        <taxon>Metazoa</taxon>
        <taxon>Chordata</taxon>
        <taxon>Craniata</taxon>
        <taxon>Vertebrata</taxon>
        <taxon>Euteleostomi</taxon>
        <taxon>Lepidosauria</taxon>
        <taxon>Squamata</taxon>
        <taxon>Bifurcata</taxon>
        <taxon>Unidentata</taxon>
        <taxon>Episquamata</taxon>
        <taxon>Laterata</taxon>
        <taxon>Lacertibaenia</taxon>
        <taxon>Lacertidae</taxon>
        <taxon>Podarcis</taxon>
    </lineage>
</organism>
<proteinExistence type="predicted"/>
<name>A0AA35L5V1_9SAUR</name>